<feature type="transmembrane region" description="Helical" evidence="9">
    <location>
        <begin position="317"/>
        <end position="339"/>
    </location>
</feature>
<feature type="transmembrane region" description="Helical" evidence="9">
    <location>
        <begin position="346"/>
        <end position="366"/>
    </location>
</feature>
<sequence length="517" mass="52877">MTAVASTGRGSARRSPAAVRPGLILAFLCVVQSTVYLDVTIVNVALPSIQHSLHMRAGDLQFVVTAYGTVLGGFLLLGGRLADTLGRRRLLRAGLLLFGAASLTAGLTHTAGLLIAARGVQGLGAALTAPAALSTLTSTFTTEPARTKALGVWGALAGVASVLGVLFGGLLTQGPGWRWVFFINVPIAAFAVLAAPFVLPEHLDERRRRGTFDTTGAVTLTAGLLLLIYSLDETVTAGWQNARTVAGLAGAVVLLVLFTVTEARTREPLLPLRIFRRPTLRTANVTTVLAFGALVTLFFFASLFMQQVLGYDALKTGLAYVPLALAVAVGAGTASGLITKVPGKPVLIAGLALAAGGLLLLAGLPQDAGYPAEVLPPFLLVGVGLGMSFVPLQVAAAFGVPAGESGLAAGLINTSQEAGGALGVAVISTVAFTRVDHRMAGAAGDPAEALRAAQASGFHQAFFLAACFTLAAAVLAVALLPALRMSPPQPVDPKPVDPQPVDPRPTDPRPADAGPAR</sequence>
<name>A0ABS2TIY0_9ACTN</name>
<evidence type="ECO:0000256" key="4">
    <source>
        <dbReference type="ARBA" id="ARBA00022692"/>
    </source>
</evidence>
<dbReference type="PANTHER" id="PTHR42718:SF46">
    <property type="entry name" value="BLR6921 PROTEIN"/>
    <property type="match status" value="1"/>
</dbReference>
<evidence type="ECO:0000256" key="7">
    <source>
        <dbReference type="ARBA" id="ARBA00023251"/>
    </source>
</evidence>
<keyword evidence="2" id="KW-0813">Transport</keyword>
<comment type="subcellular location">
    <subcellularLocation>
        <location evidence="1">Cell membrane</location>
        <topology evidence="1">Multi-pass membrane protein</topology>
    </subcellularLocation>
</comment>
<feature type="transmembrane region" description="Helical" evidence="9">
    <location>
        <begin position="461"/>
        <end position="483"/>
    </location>
</feature>
<dbReference type="InterPro" id="IPR020846">
    <property type="entry name" value="MFS_dom"/>
</dbReference>
<feature type="transmembrane region" description="Helical" evidence="9">
    <location>
        <begin position="21"/>
        <end position="42"/>
    </location>
</feature>
<feature type="compositionally biased region" description="Pro residues" evidence="8">
    <location>
        <begin position="487"/>
        <end position="503"/>
    </location>
</feature>
<feature type="region of interest" description="Disordered" evidence="8">
    <location>
        <begin position="487"/>
        <end position="517"/>
    </location>
</feature>
<evidence type="ECO:0000256" key="5">
    <source>
        <dbReference type="ARBA" id="ARBA00022989"/>
    </source>
</evidence>
<evidence type="ECO:0000313" key="11">
    <source>
        <dbReference type="EMBL" id="MBM9503297.1"/>
    </source>
</evidence>
<evidence type="ECO:0000256" key="8">
    <source>
        <dbReference type="SAM" id="MobiDB-lite"/>
    </source>
</evidence>
<reference evidence="11 12" key="1">
    <citation type="submission" date="2021-01" db="EMBL/GenBank/DDBJ databases">
        <title>Streptomyces acididurans sp. nov., isolated from a peat swamp forest soil.</title>
        <authorList>
            <person name="Chantavorakit T."/>
            <person name="Duangmal K."/>
        </authorList>
    </citation>
    <scope>NUCLEOTIDE SEQUENCE [LARGE SCALE GENOMIC DNA]</scope>
    <source>
        <strain evidence="11 12">KK5PA1</strain>
    </source>
</reference>
<keyword evidence="12" id="KW-1185">Reference proteome</keyword>
<dbReference type="Gene3D" id="1.20.1720.10">
    <property type="entry name" value="Multidrug resistance protein D"/>
    <property type="match status" value="1"/>
</dbReference>
<keyword evidence="6 9" id="KW-0472">Membrane</keyword>
<gene>
    <name evidence="11" type="ORF">ITX44_01885</name>
</gene>
<evidence type="ECO:0000313" key="12">
    <source>
        <dbReference type="Proteomes" id="UP000749040"/>
    </source>
</evidence>
<dbReference type="CDD" id="cd17321">
    <property type="entry name" value="MFS_MMR_MDR_like"/>
    <property type="match status" value="1"/>
</dbReference>
<feature type="transmembrane region" description="Helical" evidence="9">
    <location>
        <begin position="123"/>
        <end position="142"/>
    </location>
</feature>
<feature type="transmembrane region" description="Helical" evidence="9">
    <location>
        <begin position="62"/>
        <end position="82"/>
    </location>
</feature>
<proteinExistence type="predicted"/>
<dbReference type="EMBL" id="JADKYB010000001">
    <property type="protein sequence ID" value="MBM9503297.1"/>
    <property type="molecule type" value="Genomic_DNA"/>
</dbReference>
<comment type="caution">
    <text evidence="11">The sequence shown here is derived from an EMBL/GenBank/DDBJ whole genome shotgun (WGS) entry which is preliminary data.</text>
</comment>
<keyword evidence="4 9" id="KW-0812">Transmembrane</keyword>
<keyword evidence="7" id="KW-0046">Antibiotic resistance</keyword>
<evidence type="ECO:0000256" key="6">
    <source>
        <dbReference type="ARBA" id="ARBA00023136"/>
    </source>
</evidence>
<protein>
    <submittedName>
        <fullName evidence="11">MFS transporter</fullName>
    </submittedName>
</protein>
<feature type="transmembrane region" description="Helical" evidence="9">
    <location>
        <begin position="282"/>
        <end position="305"/>
    </location>
</feature>
<feature type="domain" description="Major facilitator superfamily (MFS) profile" evidence="10">
    <location>
        <begin position="24"/>
        <end position="484"/>
    </location>
</feature>
<evidence type="ECO:0000259" key="10">
    <source>
        <dbReference type="PROSITE" id="PS50850"/>
    </source>
</evidence>
<dbReference type="Pfam" id="PF07690">
    <property type="entry name" value="MFS_1"/>
    <property type="match status" value="1"/>
</dbReference>
<accession>A0ABS2TIY0</accession>
<feature type="transmembrane region" description="Helical" evidence="9">
    <location>
        <begin position="94"/>
        <end position="117"/>
    </location>
</feature>
<feature type="transmembrane region" description="Helical" evidence="9">
    <location>
        <begin position="243"/>
        <end position="261"/>
    </location>
</feature>
<evidence type="ECO:0000256" key="1">
    <source>
        <dbReference type="ARBA" id="ARBA00004651"/>
    </source>
</evidence>
<dbReference type="PRINTS" id="PR01036">
    <property type="entry name" value="TCRTETB"/>
</dbReference>
<organism evidence="11 12">
    <name type="scientific">Actinacidiphila acididurans</name>
    <dbReference type="NCBI Taxonomy" id="2784346"/>
    <lineage>
        <taxon>Bacteria</taxon>
        <taxon>Bacillati</taxon>
        <taxon>Actinomycetota</taxon>
        <taxon>Actinomycetes</taxon>
        <taxon>Kitasatosporales</taxon>
        <taxon>Streptomycetaceae</taxon>
        <taxon>Actinacidiphila</taxon>
    </lineage>
</organism>
<feature type="transmembrane region" description="Helical" evidence="9">
    <location>
        <begin position="378"/>
        <end position="400"/>
    </location>
</feature>
<feature type="transmembrane region" description="Helical" evidence="9">
    <location>
        <begin position="177"/>
        <end position="199"/>
    </location>
</feature>
<evidence type="ECO:0000256" key="2">
    <source>
        <dbReference type="ARBA" id="ARBA00022448"/>
    </source>
</evidence>
<dbReference type="InterPro" id="IPR011701">
    <property type="entry name" value="MFS"/>
</dbReference>
<dbReference type="Gene3D" id="1.20.1250.20">
    <property type="entry name" value="MFS general substrate transporter like domains"/>
    <property type="match status" value="1"/>
</dbReference>
<dbReference type="Proteomes" id="UP000749040">
    <property type="component" value="Unassembled WGS sequence"/>
</dbReference>
<evidence type="ECO:0000256" key="9">
    <source>
        <dbReference type="SAM" id="Phobius"/>
    </source>
</evidence>
<feature type="transmembrane region" description="Helical" evidence="9">
    <location>
        <begin position="149"/>
        <end position="171"/>
    </location>
</feature>
<dbReference type="InterPro" id="IPR036259">
    <property type="entry name" value="MFS_trans_sf"/>
</dbReference>
<dbReference type="SUPFAM" id="SSF103473">
    <property type="entry name" value="MFS general substrate transporter"/>
    <property type="match status" value="1"/>
</dbReference>
<dbReference type="PROSITE" id="PS50850">
    <property type="entry name" value="MFS"/>
    <property type="match status" value="1"/>
</dbReference>
<keyword evidence="5 9" id="KW-1133">Transmembrane helix</keyword>
<feature type="transmembrane region" description="Helical" evidence="9">
    <location>
        <begin position="211"/>
        <end position="231"/>
    </location>
</feature>
<evidence type="ECO:0000256" key="3">
    <source>
        <dbReference type="ARBA" id="ARBA00022475"/>
    </source>
</evidence>
<keyword evidence="3" id="KW-1003">Cell membrane</keyword>
<dbReference type="PANTHER" id="PTHR42718">
    <property type="entry name" value="MAJOR FACILITATOR SUPERFAMILY MULTIDRUG TRANSPORTER MFSC"/>
    <property type="match status" value="1"/>
</dbReference>